<evidence type="ECO:0000256" key="1">
    <source>
        <dbReference type="SAM" id="Coils"/>
    </source>
</evidence>
<keyword evidence="1" id="KW-0175">Coiled coil</keyword>
<organism evidence="2 3">
    <name type="scientific">Brevibacillus laterosporus</name>
    <name type="common">Bacillus laterosporus</name>
    <dbReference type="NCBI Taxonomy" id="1465"/>
    <lineage>
        <taxon>Bacteria</taxon>
        <taxon>Bacillati</taxon>
        <taxon>Bacillota</taxon>
        <taxon>Bacilli</taxon>
        <taxon>Bacillales</taxon>
        <taxon>Paenibacillaceae</taxon>
        <taxon>Brevibacillus</taxon>
    </lineage>
</organism>
<feature type="coiled-coil region" evidence="1">
    <location>
        <begin position="3"/>
        <end position="40"/>
    </location>
</feature>
<protein>
    <submittedName>
        <fullName evidence="2">Uncharacterized protein</fullName>
    </submittedName>
</protein>
<comment type="caution">
    <text evidence="2">The sequence shown here is derived from an EMBL/GenBank/DDBJ whole genome shotgun (WGS) entry which is preliminary data.</text>
</comment>
<dbReference type="Proteomes" id="UP000239759">
    <property type="component" value="Unassembled WGS sequence"/>
</dbReference>
<dbReference type="RefSeq" id="WP_104030307.1">
    <property type="nucleotide sequence ID" value="NZ_PRKQ01000001.1"/>
</dbReference>
<dbReference type="EMBL" id="PRKQ01000001">
    <property type="protein sequence ID" value="PPB12906.1"/>
    <property type="molecule type" value="Genomic_DNA"/>
</dbReference>
<sequence length="133" mass="16267">MSLFWRKNRIRELENENEKLRKRNEELDDKLREVTKWRERPNWRWKSITVSPYIFEKYIYGAGQKTFGGYLWKGYRVEVDEAMPDGYVRYEEAIEEPHKNCKNCDINFKLVLGFPSETRDFCSNECYVEKMMK</sequence>
<evidence type="ECO:0000313" key="3">
    <source>
        <dbReference type="Proteomes" id="UP000239759"/>
    </source>
</evidence>
<proteinExistence type="predicted"/>
<gene>
    <name evidence="2" type="ORF">C4A77_00535</name>
</gene>
<reference evidence="2 3" key="1">
    <citation type="submission" date="2018-02" db="EMBL/GenBank/DDBJ databases">
        <title>Comparative analysis of genomes of three Brevibacillus laterosporus strains producers of potent antimicrobials isolated from silage.</title>
        <authorList>
            <person name="Kojic M."/>
            <person name="Miljkovic M."/>
            <person name="Studholme D."/>
            <person name="Filipic B."/>
        </authorList>
    </citation>
    <scope>NUCLEOTIDE SEQUENCE [LARGE SCALE GENOMIC DNA]</scope>
    <source>
        <strain evidence="2 3">BGSP11</strain>
    </source>
</reference>
<name>A0AAP8QHM8_BRELA</name>
<accession>A0AAP8QHM8</accession>
<evidence type="ECO:0000313" key="2">
    <source>
        <dbReference type="EMBL" id="PPB12906.1"/>
    </source>
</evidence>
<dbReference type="AlphaFoldDB" id="A0AAP8QHM8"/>